<gene>
    <name evidence="1" type="ORF">K5I21_20060</name>
    <name evidence="2" type="ORF">PM006_14310</name>
</gene>
<accession>A0AAW6AZR0</accession>
<organism evidence="2 3">
    <name type="scientific">Clostridium symbiosum</name>
    <name type="common">Bacteroides symbiosus</name>
    <dbReference type="NCBI Taxonomy" id="1512"/>
    <lineage>
        <taxon>Bacteria</taxon>
        <taxon>Bacillati</taxon>
        <taxon>Bacillota</taxon>
        <taxon>Clostridia</taxon>
        <taxon>Lachnospirales</taxon>
        <taxon>Lachnospiraceae</taxon>
        <taxon>Otoolea</taxon>
    </lineage>
</organism>
<dbReference type="EMBL" id="JAINVB010000001">
    <property type="protein sequence ID" value="MCK0088125.1"/>
    <property type="molecule type" value="Genomic_DNA"/>
</dbReference>
<evidence type="ECO:0000313" key="2">
    <source>
        <dbReference type="EMBL" id="MDB2001378.1"/>
    </source>
</evidence>
<protein>
    <submittedName>
        <fullName evidence="2">Uncharacterized protein</fullName>
    </submittedName>
</protein>
<proteinExistence type="predicted"/>
<dbReference type="RefSeq" id="WP_003501003.1">
    <property type="nucleotide sequence ID" value="NZ_CABHNX010000037.1"/>
</dbReference>
<dbReference type="Proteomes" id="UP001300871">
    <property type="component" value="Unassembled WGS sequence"/>
</dbReference>
<sequence>MKRRKPELIGVAGSSPGVGVTHFTVLLGNYMTGVMGRKTAVLEWNTSGAFGEIQEIYSTRTVTNRQDQTFITYGVSYYKNAGRKELLECQLRFDTVILDFGTYNGKVEEELLRCDRKFFLGSFSEWRLRAFSEHISDKRVRDCGWEYFAAFGNKETAGMIKRFLKVQVSLIPWLPDAFVITGEAMAFFERLLKYKRDGN</sequence>
<evidence type="ECO:0000313" key="3">
    <source>
        <dbReference type="Proteomes" id="UP001300871"/>
    </source>
</evidence>
<dbReference type="Proteomes" id="UP001203136">
    <property type="component" value="Unassembled WGS sequence"/>
</dbReference>
<reference evidence="1" key="1">
    <citation type="journal article" date="2022" name="Cell Host Microbe">
        <title>Colonization of the live biotherapeutic product VE303 and modulation of the microbiota and metabolites in healthy volunteers.</title>
        <authorList>
            <person name="Dsouza M."/>
            <person name="Menon R."/>
            <person name="Crossette E."/>
            <person name="Bhattarai S.K."/>
            <person name="Schneider J."/>
            <person name="Kim Y.G."/>
            <person name="Reddy S."/>
            <person name="Caballero S."/>
            <person name="Felix C."/>
            <person name="Cornacchione L."/>
            <person name="Hendrickson J."/>
            <person name="Watson A.R."/>
            <person name="Minot S.S."/>
            <person name="Greenfield N."/>
            <person name="Schopf L."/>
            <person name="Szabady R."/>
            <person name="Patarroyo J."/>
            <person name="Smith W."/>
            <person name="Harrison P."/>
            <person name="Kuijper E.J."/>
            <person name="Kelly C.P."/>
            <person name="Olle B."/>
            <person name="Bobilev D."/>
            <person name="Silber J.L."/>
            <person name="Bucci V."/>
            <person name="Roberts B."/>
            <person name="Faith J."/>
            <person name="Norman J.M."/>
        </authorList>
    </citation>
    <scope>NUCLEOTIDE SEQUENCE</scope>
    <source>
        <strain evidence="1">VE303-04</strain>
    </source>
</reference>
<comment type="caution">
    <text evidence="2">The sequence shown here is derived from an EMBL/GenBank/DDBJ whole genome shotgun (WGS) entry which is preliminary data.</text>
</comment>
<dbReference type="GeneID" id="57968888"/>
<name>A0AAW6AZR0_CLOSY</name>
<dbReference type="EMBL" id="JAQLGM010000037">
    <property type="protein sequence ID" value="MDB2001378.1"/>
    <property type="molecule type" value="Genomic_DNA"/>
</dbReference>
<dbReference type="AlphaFoldDB" id="A0AAW6AZR0"/>
<evidence type="ECO:0000313" key="1">
    <source>
        <dbReference type="EMBL" id="MCK0088125.1"/>
    </source>
</evidence>
<reference evidence="2" key="2">
    <citation type="submission" date="2023-01" db="EMBL/GenBank/DDBJ databases">
        <title>Human gut microbiome strain richness.</title>
        <authorList>
            <person name="Chen-Liaw A."/>
        </authorList>
    </citation>
    <scope>NUCLEOTIDE SEQUENCE</scope>
    <source>
        <strain evidence="2">B1_m1001713B170214d0_201011</strain>
    </source>
</reference>